<dbReference type="EMBL" id="JAIWYE010000031">
    <property type="protein sequence ID" value="MCA4705489.1"/>
    <property type="molecule type" value="Genomic_DNA"/>
</dbReference>
<dbReference type="Proteomes" id="UP001197958">
    <property type="component" value="Unassembled WGS sequence"/>
</dbReference>
<organism evidence="2 3">
    <name type="scientific">Bacteroides xylanisolvens</name>
    <dbReference type="NCBI Taxonomy" id="371601"/>
    <lineage>
        <taxon>Bacteria</taxon>
        <taxon>Pseudomonadati</taxon>
        <taxon>Bacteroidota</taxon>
        <taxon>Bacteroidia</taxon>
        <taxon>Bacteroidales</taxon>
        <taxon>Bacteroidaceae</taxon>
        <taxon>Bacteroides</taxon>
    </lineage>
</organism>
<dbReference type="EMBL" id="JAIWWW010000009">
    <property type="protein sequence ID" value="MCA4522552.1"/>
    <property type="molecule type" value="Genomic_DNA"/>
</dbReference>
<evidence type="ECO:0000313" key="3">
    <source>
        <dbReference type="Proteomes" id="UP001198461"/>
    </source>
</evidence>
<dbReference type="AlphaFoldDB" id="A0AAP2LTP7"/>
<dbReference type="Proteomes" id="UP001198461">
    <property type="component" value="Unassembled WGS sequence"/>
</dbReference>
<accession>A0AAP2LTP7</accession>
<evidence type="ECO:0000313" key="2">
    <source>
        <dbReference type="EMBL" id="MCA4705489.1"/>
    </source>
</evidence>
<proteinExistence type="predicted"/>
<dbReference type="RefSeq" id="WP_165601820.1">
    <property type="nucleotide sequence ID" value="NZ_CP072212.1"/>
</dbReference>
<name>A0AAP2LTP7_9BACE</name>
<evidence type="ECO:0000313" key="1">
    <source>
        <dbReference type="EMBL" id="MCA4522552.1"/>
    </source>
</evidence>
<gene>
    <name evidence="2" type="ORF">LD004_17955</name>
    <name evidence="1" type="ORF">LDZ35_04915</name>
</gene>
<protein>
    <submittedName>
        <fullName evidence="2">Uncharacterized protein</fullName>
    </submittedName>
</protein>
<comment type="caution">
    <text evidence="2">The sequence shown here is derived from an EMBL/GenBank/DDBJ whole genome shotgun (WGS) entry which is preliminary data.</text>
</comment>
<reference evidence="2" key="1">
    <citation type="submission" date="2023-08" db="EMBL/GenBank/DDBJ databases">
        <title>Mucin Metabolism Genes Underlie the Key Renovations of Bacteroides xylanisolvens Genomes in Captive Great Apes.</title>
        <authorList>
            <person name="Nishida A.H."/>
        </authorList>
    </citation>
    <scope>NUCLEOTIDE SEQUENCE</scope>
    <source>
        <strain evidence="2">P13.H9</strain>
        <strain evidence="1">P19.10B</strain>
    </source>
</reference>
<sequence length="48" mass="5267">MAVLSRSDLGVQSFLANSDLVAISQECLYANHLGDASQMERDEVVRVK</sequence>